<protein>
    <submittedName>
        <fullName evidence="3">Uncharacterized protein</fullName>
    </submittedName>
</protein>
<proteinExistence type="predicted"/>
<feature type="compositionally biased region" description="Basic residues" evidence="2">
    <location>
        <begin position="117"/>
        <end position="126"/>
    </location>
</feature>
<reference evidence="4" key="1">
    <citation type="journal article" date="2020" name="bioRxiv">
        <title>A rank-normalized archaeal taxonomy based on genome phylogeny resolves widespread incomplete and uneven classifications.</title>
        <authorList>
            <person name="Rinke C."/>
            <person name="Chuvochina M."/>
            <person name="Mussig A.J."/>
            <person name="Chaumeil P.-A."/>
            <person name="Waite D.W."/>
            <person name="Whitman W.B."/>
            <person name="Parks D.H."/>
            <person name="Hugenholtz P."/>
        </authorList>
    </citation>
    <scope>NUCLEOTIDE SEQUENCE [LARGE SCALE GENOMIC DNA]</scope>
</reference>
<feature type="region of interest" description="Disordered" evidence="2">
    <location>
        <begin position="105"/>
        <end position="126"/>
    </location>
</feature>
<evidence type="ECO:0000313" key="4">
    <source>
        <dbReference type="Proteomes" id="UP000565078"/>
    </source>
</evidence>
<sequence>MELPFIGQPKPRKIIDVTKLHQLNTEQLHDMERSLRTYIPLLEKTVSGIKAQIATINRHFRENKMQPFELREKQEQAKRLRELEDQLHIAERKVEIIHREVISHQHKRAGNKQLGGPKKRFAHVRG</sequence>
<dbReference type="AlphaFoldDB" id="A0A7J4IVD5"/>
<organism evidence="3 4">
    <name type="scientific">Candidatus Iainarchaeum sp</name>
    <dbReference type="NCBI Taxonomy" id="3101447"/>
    <lineage>
        <taxon>Archaea</taxon>
        <taxon>Candidatus Iainarchaeota</taxon>
        <taxon>Candidatus Iainarchaeia</taxon>
        <taxon>Candidatus Iainarchaeales</taxon>
        <taxon>Candidatus Iainarchaeaceae</taxon>
        <taxon>Candidatus Iainarchaeum</taxon>
    </lineage>
</organism>
<keyword evidence="1" id="KW-0175">Coiled coil</keyword>
<accession>A0A7J4IVD5</accession>
<gene>
    <name evidence="3" type="ORF">HA254_02315</name>
</gene>
<feature type="coiled-coil region" evidence="1">
    <location>
        <begin position="70"/>
        <end position="100"/>
    </location>
</feature>
<evidence type="ECO:0000313" key="3">
    <source>
        <dbReference type="EMBL" id="HIH09481.1"/>
    </source>
</evidence>
<evidence type="ECO:0000256" key="1">
    <source>
        <dbReference type="SAM" id="Coils"/>
    </source>
</evidence>
<dbReference type="Proteomes" id="UP000565078">
    <property type="component" value="Unassembled WGS sequence"/>
</dbReference>
<comment type="caution">
    <text evidence="3">The sequence shown here is derived from an EMBL/GenBank/DDBJ whole genome shotgun (WGS) entry which is preliminary data.</text>
</comment>
<dbReference type="EMBL" id="DUGC01000042">
    <property type="protein sequence ID" value="HIH09481.1"/>
    <property type="molecule type" value="Genomic_DNA"/>
</dbReference>
<evidence type="ECO:0000256" key="2">
    <source>
        <dbReference type="SAM" id="MobiDB-lite"/>
    </source>
</evidence>
<name>A0A7J4IVD5_9ARCH</name>